<proteinExistence type="predicted"/>
<dbReference type="OrthoDB" id="2641813at2759"/>
<protein>
    <submittedName>
        <fullName evidence="1">DDE Tnp4 domain-containing protein</fullName>
    </submittedName>
</protein>
<keyword evidence="2" id="KW-1185">Reference proteome</keyword>
<organism evidence="1 2">
    <name type="scientific">Mycena venus</name>
    <dbReference type="NCBI Taxonomy" id="2733690"/>
    <lineage>
        <taxon>Eukaryota</taxon>
        <taxon>Fungi</taxon>
        <taxon>Dikarya</taxon>
        <taxon>Basidiomycota</taxon>
        <taxon>Agaricomycotina</taxon>
        <taxon>Agaricomycetes</taxon>
        <taxon>Agaricomycetidae</taxon>
        <taxon>Agaricales</taxon>
        <taxon>Marasmiineae</taxon>
        <taxon>Mycenaceae</taxon>
        <taxon>Mycena</taxon>
    </lineage>
</organism>
<sequence>MVALLSLHDTAIRYPTLEEKEKTKDYVEEQTCPEWRDGWMMGDSTKFPLFQRPGLHGNAWFDKNKDYSLDGQILALPNNLMIVDYGLGHTGSVHNSLAFQSTRTFKEHFAPATGPRRTHT</sequence>
<comment type="caution">
    <text evidence="1">The sequence shown here is derived from an EMBL/GenBank/DDBJ whole genome shotgun (WGS) entry which is preliminary data.</text>
</comment>
<name>A0A8H7CHZ3_9AGAR</name>
<dbReference type="Proteomes" id="UP000620124">
    <property type="component" value="Unassembled WGS sequence"/>
</dbReference>
<accession>A0A8H7CHZ3</accession>
<reference evidence="1" key="1">
    <citation type="submission" date="2020-05" db="EMBL/GenBank/DDBJ databases">
        <title>Mycena genomes resolve the evolution of fungal bioluminescence.</title>
        <authorList>
            <person name="Tsai I.J."/>
        </authorList>
    </citation>
    <scope>NUCLEOTIDE SEQUENCE</scope>
    <source>
        <strain evidence="1">CCC161011</strain>
    </source>
</reference>
<dbReference type="AlphaFoldDB" id="A0A8H7CHZ3"/>
<dbReference type="EMBL" id="JACAZI010000023">
    <property type="protein sequence ID" value="KAF7336103.1"/>
    <property type="molecule type" value="Genomic_DNA"/>
</dbReference>
<evidence type="ECO:0000313" key="2">
    <source>
        <dbReference type="Proteomes" id="UP000620124"/>
    </source>
</evidence>
<evidence type="ECO:0000313" key="1">
    <source>
        <dbReference type="EMBL" id="KAF7336103.1"/>
    </source>
</evidence>
<gene>
    <name evidence="1" type="ORF">MVEN_02157300</name>
</gene>